<reference evidence="2 3" key="1">
    <citation type="submission" date="2023-04" db="EMBL/GenBank/DDBJ databases">
        <title>Draft genome sequence of acteroides sedimenti strain YN3PY1.</title>
        <authorList>
            <person name="Yoshida N."/>
        </authorList>
    </citation>
    <scope>NUCLEOTIDE SEQUENCE [LARGE SCALE GENOMIC DNA]</scope>
    <source>
        <strain evidence="2 3">YN3PY1</strain>
    </source>
</reference>
<sequence>MNDISGNIRILQLPSWYLPEGGQFCKDQAIFLKQKGIEVHILANVVLPWKKYRLKAVTAPWKSFEAIEDGVLTYRYYYRRLPKQNIGNIKAWCNRTVKLFDEYVEKYGKPHLIHVHSCTWGGYAAFLIKEKYGIPYVITEHRGIFGMRSSLAQKSFLPHYTPFLEKGFSNSSYIIPVSDQQIPKIKEFLQKDIPIKTISNILDTSFFHYMPREPKETFTFVSVNGFYDVKGYDILLPAFDLVCAKMKNVRLRMVGENFEQKAFQDILSNCRNKELIAFTGWLEPDGVLEELRGADAFVMSSRVEAQPIAILEAISTGLPVVCTEVVPEAVVSHNEGYRVPVEDVAALANAMLEMVTNRNRFDGKAISVHAASVAGPDVVTENLISIYRQILQSRL</sequence>
<dbReference type="Gene3D" id="3.40.50.2000">
    <property type="entry name" value="Glycogen Phosphorylase B"/>
    <property type="match status" value="2"/>
</dbReference>
<dbReference type="GO" id="GO:0016740">
    <property type="term" value="F:transferase activity"/>
    <property type="evidence" value="ECO:0007669"/>
    <property type="project" value="UniProtKB-KW"/>
</dbReference>
<dbReference type="EMBL" id="AP028055">
    <property type="protein sequence ID" value="BEH00057.1"/>
    <property type="molecule type" value="Genomic_DNA"/>
</dbReference>
<keyword evidence="2" id="KW-0808">Transferase</keyword>
<protein>
    <submittedName>
        <fullName evidence="2">Glycosyl transferase</fullName>
    </submittedName>
</protein>
<dbReference type="Proteomes" id="UP001496674">
    <property type="component" value="Chromosome"/>
</dbReference>
<dbReference type="InterPro" id="IPR028098">
    <property type="entry name" value="Glyco_trans_4-like_N"/>
</dbReference>
<dbReference type="RefSeq" id="WP_353331071.1">
    <property type="nucleotide sequence ID" value="NZ_AP028055.1"/>
</dbReference>
<evidence type="ECO:0000313" key="3">
    <source>
        <dbReference type="Proteomes" id="UP001496674"/>
    </source>
</evidence>
<dbReference type="Pfam" id="PF13439">
    <property type="entry name" value="Glyco_transf_4"/>
    <property type="match status" value="1"/>
</dbReference>
<organism evidence="2 3">
    <name type="scientific">Bacteroides sedimenti</name>
    <dbReference type="NCBI Taxonomy" id="2136147"/>
    <lineage>
        <taxon>Bacteria</taxon>
        <taxon>Pseudomonadati</taxon>
        <taxon>Bacteroidota</taxon>
        <taxon>Bacteroidia</taxon>
        <taxon>Bacteroidales</taxon>
        <taxon>Bacteroidaceae</taxon>
        <taxon>Bacteroides</taxon>
    </lineage>
</organism>
<dbReference type="Pfam" id="PF13692">
    <property type="entry name" value="Glyco_trans_1_4"/>
    <property type="match status" value="1"/>
</dbReference>
<keyword evidence="3" id="KW-1185">Reference proteome</keyword>
<feature type="domain" description="Glycosyltransferase subfamily 4-like N-terminal" evidence="1">
    <location>
        <begin position="26"/>
        <end position="205"/>
    </location>
</feature>
<proteinExistence type="predicted"/>
<name>A0ABM8IDL2_9BACE</name>
<dbReference type="PANTHER" id="PTHR45947">
    <property type="entry name" value="SULFOQUINOVOSYL TRANSFERASE SQD2"/>
    <property type="match status" value="1"/>
</dbReference>
<gene>
    <name evidence="2" type="ORF">BSYN_23210</name>
</gene>
<dbReference type="PANTHER" id="PTHR45947:SF3">
    <property type="entry name" value="SULFOQUINOVOSYL TRANSFERASE SQD2"/>
    <property type="match status" value="1"/>
</dbReference>
<evidence type="ECO:0000259" key="1">
    <source>
        <dbReference type="Pfam" id="PF13439"/>
    </source>
</evidence>
<accession>A0ABM8IDL2</accession>
<dbReference type="InterPro" id="IPR050194">
    <property type="entry name" value="Glycosyltransferase_grp1"/>
</dbReference>
<evidence type="ECO:0000313" key="2">
    <source>
        <dbReference type="EMBL" id="BEH00057.1"/>
    </source>
</evidence>
<dbReference type="SUPFAM" id="SSF53756">
    <property type="entry name" value="UDP-Glycosyltransferase/glycogen phosphorylase"/>
    <property type="match status" value="1"/>
</dbReference>